<proteinExistence type="predicted"/>
<dbReference type="Proteomes" id="UP000799439">
    <property type="component" value="Unassembled WGS sequence"/>
</dbReference>
<comment type="caution">
    <text evidence="1">The sequence shown here is derived from an EMBL/GenBank/DDBJ whole genome shotgun (WGS) entry which is preliminary data.</text>
</comment>
<evidence type="ECO:0000313" key="2">
    <source>
        <dbReference type="Proteomes" id="UP000799439"/>
    </source>
</evidence>
<gene>
    <name evidence="1" type="ORF">K461DRAFT_79635</name>
</gene>
<name>A0A9P4J5B9_9PEZI</name>
<reference evidence="1" key="1">
    <citation type="journal article" date="2020" name="Stud. Mycol.">
        <title>101 Dothideomycetes genomes: a test case for predicting lifestyles and emergence of pathogens.</title>
        <authorList>
            <person name="Haridas S."/>
            <person name="Albert R."/>
            <person name="Binder M."/>
            <person name="Bloem J."/>
            <person name="Labutti K."/>
            <person name="Salamov A."/>
            <person name="Andreopoulos B."/>
            <person name="Baker S."/>
            <person name="Barry K."/>
            <person name="Bills G."/>
            <person name="Bluhm B."/>
            <person name="Cannon C."/>
            <person name="Castanera R."/>
            <person name="Culley D."/>
            <person name="Daum C."/>
            <person name="Ezra D."/>
            <person name="Gonzalez J."/>
            <person name="Henrissat B."/>
            <person name="Kuo A."/>
            <person name="Liang C."/>
            <person name="Lipzen A."/>
            <person name="Lutzoni F."/>
            <person name="Magnuson J."/>
            <person name="Mondo S."/>
            <person name="Nolan M."/>
            <person name="Ohm R."/>
            <person name="Pangilinan J."/>
            <person name="Park H.-J."/>
            <person name="Ramirez L."/>
            <person name="Alfaro M."/>
            <person name="Sun H."/>
            <person name="Tritt A."/>
            <person name="Yoshinaga Y."/>
            <person name="Zwiers L.-H."/>
            <person name="Turgeon B."/>
            <person name="Goodwin S."/>
            <person name="Spatafora J."/>
            <person name="Crous P."/>
            <person name="Grigoriev I."/>
        </authorList>
    </citation>
    <scope>NUCLEOTIDE SEQUENCE</scope>
    <source>
        <strain evidence="1">CBS 260.36</strain>
    </source>
</reference>
<protein>
    <submittedName>
        <fullName evidence="1">Uncharacterized protein</fullName>
    </submittedName>
</protein>
<organism evidence="1 2">
    <name type="scientific">Myriangium duriaei CBS 260.36</name>
    <dbReference type="NCBI Taxonomy" id="1168546"/>
    <lineage>
        <taxon>Eukaryota</taxon>
        <taxon>Fungi</taxon>
        <taxon>Dikarya</taxon>
        <taxon>Ascomycota</taxon>
        <taxon>Pezizomycotina</taxon>
        <taxon>Dothideomycetes</taxon>
        <taxon>Dothideomycetidae</taxon>
        <taxon>Myriangiales</taxon>
        <taxon>Myriangiaceae</taxon>
        <taxon>Myriangium</taxon>
    </lineage>
</organism>
<dbReference type="EMBL" id="ML996082">
    <property type="protein sequence ID" value="KAF2155707.1"/>
    <property type="molecule type" value="Genomic_DNA"/>
</dbReference>
<dbReference type="AlphaFoldDB" id="A0A9P4J5B9"/>
<sequence length="183" mass="20269">MHAGIWEPREAYCTAHAAKVGYRPRGDSAVDAARAPSPSPDVVYGYPQGADRELRDVLCTMCRMERWCTTWSPQFGSWLKGGSAAKNVARAHRGALVRSKSVAARHSWHRGTGLAMLPNPDGFAWMNARRRVLLQLRYTKLISLSCPLHPHDADPVRPASAPRLPRSRPAELILVYSGKNQSC</sequence>
<accession>A0A9P4J5B9</accession>
<evidence type="ECO:0000313" key="1">
    <source>
        <dbReference type="EMBL" id="KAF2155707.1"/>
    </source>
</evidence>
<keyword evidence="2" id="KW-1185">Reference proteome</keyword>